<dbReference type="SUPFAM" id="SSF50993">
    <property type="entry name" value="Peptidase/esterase 'gauge' domain"/>
    <property type="match status" value="1"/>
</dbReference>
<dbReference type="PANTHER" id="PTHR11757">
    <property type="entry name" value="PROTEASE FAMILY S9A OLIGOPEPTIDASE"/>
    <property type="match status" value="1"/>
</dbReference>
<dbReference type="InterPro" id="IPR029058">
    <property type="entry name" value="AB_hydrolase_fold"/>
</dbReference>
<dbReference type="STRING" id="1005048.CFU_0199"/>
<evidence type="ECO:0000256" key="1">
    <source>
        <dbReference type="ARBA" id="ARBA00005228"/>
    </source>
</evidence>
<dbReference type="KEGG" id="cfu:CFU_0199"/>
<dbReference type="HOGENOM" id="CLU_011290_0_1_4"/>
<keyword evidence="8" id="KW-1185">Reference proteome</keyword>
<feature type="domain" description="Peptidase S9A N-terminal" evidence="6">
    <location>
        <begin position="61"/>
        <end position="465"/>
    </location>
</feature>
<evidence type="ECO:0000259" key="5">
    <source>
        <dbReference type="Pfam" id="PF00326"/>
    </source>
</evidence>
<gene>
    <name evidence="7" type="primary">ptrB</name>
    <name evidence="7" type="ordered locus">CFU_0199</name>
</gene>
<feature type="domain" description="Peptidase S9 prolyl oligopeptidase catalytic" evidence="5">
    <location>
        <begin position="524"/>
        <end position="736"/>
    </location>
</feature>
<evidence type="ECO:0000256" key="3">
    <source>
        <dbReference type="ARBA" id="ARBA00022801"/>
    </source>
</evidence>
<protein>
    <submittedName>
        <fullName evidence="7">Oligopeptidase B</fullName>
        <ecNumber evidence="7">3.4.21.83</ecNumber>
    </submittedName>
</protein>
<evidence type="ECO:0000313" key="8">
    <source>
        <dbReference type="Proteomes" id="UP000008392"/>
    </source>
</evidence>
<evidence type="ECO:0000313" key="7">
    <source>
        <dbReference type="EMBL" id="AEK60037.1"/>
    </source>
</evidence>
<reference evidence="7 8" key="2">
    <citation type="journal article" date="2006" name="J. Microbiol. Methods">
        <title>Genomic flank-sequencing of plasposon insertion sites for rapid identification of functional genes.</title>
        <authorList>
            <person name="Leveau J.H."/>
            <person name="Gerards S."/>
            <person name="Fritsche K."/>
            <person name="Zondag G."/>
            <person name="van Veen J.A."/>
        </authorList>
    </citation>
    <scope>NUCLEOTIDE SEQUENCE [LARGE SCALE GENOMIC DNA]</scope>
    <source>
        <strain evidence="7 8">Ter331</strain>
    </source>
</reference>
<keyword evidence="3 7" id="KW-0378">Hydrolase</keyword>
<dbReference type="GO" id="GO:0004252">
    <property type="term" value="F:serine-type endopeptidase activity"/>
    <property type="evidence" value="ECO:0007669"/>
    <property type="project" value="UniProtKB-EC"/>
</dbReference>
<reference evidence="7 8" key="3">
    <citation type="journal article" date="2008" name="FEMS Microbiol. Ecol.">
        <title>Identification and characterization of genes underlying chitinolysis in Collimonas fungivorans Ter331.</title>
        <authorList>
            <person name="Fritsche K."/>
            <person name="de Boer W."/>
            <person name="Gerards S."/>
            <person name="van den Berg M."/>
            <person name="van Veen J.A."/>
            <person name="Leveau J.H."/>
        </authorList>
    </citation>
    <scope>NUCLEOTIDE SEQUENCE [LARGE SCALE GENOMIC DNA]</scope>
    <source>
        <strain evidence="7 8">Ter331</strain>
    </source>
</reference>
<evidence type="ECO:0000259" key="6">
    <source>
        <dbReference type="Pfam" id="PF02897"/>
    </source>
</evidence>
<proteinExistence type="inferred from homology"/>
<dbReference type="EMBL" id="CP002745">
    <property type="protein sequence ID" value="AEK60037.1"/>
    <property type="molecule type" value="Genomic_DNA"/>
</dbReference>
<dbReference type="eggNOG" id="COG1770">
    <property type="taxonomic scope" value="Bacteria"/>
</dbReference>
<dbReference type="PANTHER" id="PTHR11757:SF19">
    <property type="entry name" value="PROLYL ENDOPEPTIDASE-LIKE"/>
    <property type="match status" value="1"/>
</dbReference>
<dbReference type="Pfam" id="PF02897">
    <property type="entry name" value="Peptidase_S9_N"/>
    <property type="match status" value="1"/>
</dbReference>
<dbReference type="Gene3D" id="3.40.50.1820">
    <property type="entry name" value="alpha/beta hydrolase"/>
    <property type="match status" value="1"/>
</dbReference>
<dbReference type="GO" id="GO:0006508">
    <property type="term" value="P:proteolysis"/>
    <property type="evidence" value="ECO:0007669"/>
    <property type="project" value="UniProtKB-KW"/>
</dbReference>
<accession>G0AHJ8</accession>
<keyword evidence="4" id="KW-0720">Serine protease</keyword>
<sequence>MHVKDCPYLGGPTRAYPGALSIHTRDLYYMSFLPQRTHTLGAFFLALMTSTSTLAASPPTPPAAAKQAWQETRHGEIVSDDYHWLREKTNPKVIAYLKAENAYTQAMTKDLAPLSKKLYGEMKGRMKETDLSVPTRRGNYYYYSRTEAGQQYPIICRRLAKADADFTYDASAREEILLDENQLAKGKEFFHVESFSVSPDDRYLAYSTDTTGYRQYQLHVKDLGTGKLLDDSVERVTTLAWAADSQTLFLVQEDATTKRSDLLLRLKLGDQPVEVYREAVEQFNLGVGNSGDRKFIELEAQSTDTTEVSLLPADQPQGSFRSVLGRETGHRYHVDHRDGELFIMTNKDAKNFRLVTAPLATPGPEHWKELIAHDPKVLLESFELFRDFLVVSEKSDAQERSRIYNFADRSWKTVQFDEAVYTSHAGGTPEFTSRQYRLMYESPVTPPTVFDVDMASGERKLLKQQEVPGYDPLLYETRRLWATARDGVKVPLWTVAKKGIKLDGSAPLLLYAYGSYGIPAEATFSNSRVSLLDRGVVFAEAHIRGGNDMGEHWHDDGMLMHKKNTFYDFIDSAEYLVKQGWTSPQHLIIEGGSAGGLLMGAVTNMRPDLFHAVHAAVPFVDVMNTMMDASLPLTTGEYLEWGNPNDKPAYDYMRSYSPYDNIERKAYPSLLVTTGLNDSQVMYWEPAKYVAKLRAMKTDRNPLLLKVNMGAGHGGASGRYDAIKERSFEMAWMLSQWGLLPAGKR</sequence>
<dbReference type="InterPro" id="IPR001375">
    <property type="entry name" value="Peptidase_S9_cat"/>
</dbReference>
<comment type="similarity">
    <text evidence="1">Belongs to the peptidase S9A family.</text>
</comment>
<evidence type="ECO:0000256" key="4">
    <source>
        <dbReference type="ARBA" id="ARBA00022825"/>
    </source>
</evidence>
<organism evidence="7 8">
    <name type="scientific">Collimonas fungivorans (strain Ter331)</name>
    <dbReference type="NCBI Taxonomy" id="1005048"/>
    <lineage>
        <taxon>Bacteria</taxon>
        <taxon>Pseudomonadati</taxon>
        <taxon>Pseudomonadota</taxon>
        <taxon>Betaproteobacteria</taxon>
        <taxon>Burkholderiales</taxon>
        <taxon>Oxalobacteraceae</taxon>
        <taxon>Collimonas</taxon>
    </lineage>
</organism>
<dbReference type="EC" id="3.4.21.83" evidence="7"/>
<reference evidence="7 8" key="1">
    <citation type="journal article" date="2004" name="Environ. Microbiol.">
        <title>Phylogeny-function analysis of (meta)genomic libraries: screening for expression of ribosomal RNA genes by large-insert library fluorescent in situ hybridization (LIL-FISH).</title>
        <authorList>
            <person name="Leveau J.H."/>
            <person name="Gerards S."/>
            <person name="de Boer W."/>
            <person name="van Veen J.A."/>
        </authorList>
    </citation>
    <scope>NUCLEOTIDE SEQUENCE [LARGE SCALE GENOMIC DNA]</scope>
    <source>
        <strain evidence="7 8">Ter331</strain>
    </source>
</reference>
<dbReference type="InterPro" id="IPR051543">
    <property type="entry name" value="Serine_Peptidase_S9A"/>
</dbReference>
<dbReference type="PRINTS" id="PR00862">
    <property type="entry name" value="PROLIGOPTASE"/>
</dbReference>
<dbReference type="Pfam" id="PF00326">
    <property type="entry name" value="Peptidase_S9"/>
    <property type="match status" value="1"/>
</dbReference>
<dbReference type="InterPro" id="IPR023302">
    <property type="entry name" value="Pept_S9A_N"/>
</dbReference>
<dbReference type="SUPFAM" id="SSF53474">
    <property type="entry name" value="alpha/beta-Hydrolases"/>
    <property type="match status" value="1"/>
</dbReference>
<dbReference type="FunFam" id="3.40.50.1820:FF:000005">
    <property type="entry name" value="Prolyl endopeptidase"/>
    <property type="match status" value="1"/>
</dbReference>
<dbReference type="MEROPS" id="S09.010"/>
<keyword evidence="2" id="KW-0645">Protease</keyword>
<dbReference type="Proteomes" id="UP000008392">
    <property type="component" value="Chromosome"/>
</dbReference>
<dbReference type="AlphaFoldDB" id="G0AHJ8"/>
<reference evidence="7 8" key="5">
    <citation type="journal article" date="2011" name="ISME J.">
        <title>Dual transcriptional profiling of a bacterial/fungal confrontation: Collimonas fungivorans versus Aspergillus niger.</title>
        <authorList>
            <person name="Mela F."/>
            <person name="Fritsche K."/>
            <person name="de Boer W."/>
            <person name="van Veen J.A."/>
            <person name="de Graaff L.H."/>
            <person name="van den Berg M."/>
            <person name="Leveau J.H."/>
        </authorList>
    </citation>
    <scope>NUCLEOTIDE SEQUENCE [LARGE SCALE GENOMIC DNA]</scope>
    <source>
        <strain evidence="7 8">Ter331</strain>
    </source>
</reference>
<dbReference type="InterPro" id="IPR002470">
    <property type="entry name" value="Peptidase_S9A"/>
</dbReference>
<reference evidence="8" key="6">
    <citation type="submission" date="2011-05" db="EMBL/GenBank/DDBJ databases">
        <title>Complete sequence of Collimonas fungivorans Ter331.</title>
        <authorList>
            <person name="Leveau J.H."/>
        </authorList>
    </citation>
    <scope>NUCLEOTIDE SEQUENCE [LARGE SCALE GENOMIC DNA]</scope>
    <source>
        <strain evidence="8">Ter331</strain>
    </source>
</reference>
<reference evidence="7 8" key="4">
    <citation type="journal article" date="2010" name="Environ. Microbiol.">
        <title>The bacterial genus Collimonas: mycophagy, weathering and other adaptive solutions to life in oligotrophic soil environments.</title>
        <authorList>
            <person name="Leveau J.H."/>
            <person name="Uroz S."/>
            <person name="de Boer W."/>
        </authorList>
    </citation>
    <scope>NUCLEOTIDE SEQUENCE [LARGE SCALE GENOMIC DNA]</scope>
    <source>
        <strain evidence="7 8">Ter331</strain>
    </source>
</reference>
<dbReference type="Gene3D" id="2.130.10.120">
    <property type="entry name" value="Prolyl oligopeptidase, N-terminal domain"/>
    <property type="match status" value="1"/>
</dbReference>
<name>G0AHJ8_COLFT</name>
<evidence type="ECO:0000256" key="2">
    <source>
        <dbReference type="ARBA" id="ARBA00022670"/>
    </source>
</evidence>